<sequence>DNDPRQPFILVIITNIIKHWYSLQQADELVYIDAIAGFDVLNILLTLISTNTPIGDLPFATILILNEITTTLIKALNILKHILSLFVFSECGFVTGLQVIMTDNFATKRKALYST</sequence>
<keyword evidence="2" id="KW-1185">Reference proteome</keyword>
<dbReference type="EMBL" id="CAJVQA010025400">
    <property type="protein sequence ID" value="CAG8785854.1"/>
    <property type="molecule type" value="Genomic_DNA"/>
</dbReference>
<name>A0A9N9P2G7_9GLOM</name>
<gene>
    <name evidence="1" type="ORF">CPELLU_LOCUS16673</name>
</gene>
<proteinExistence type="predicted"/>
<protein>
    <submittedName>
        <fullName evidence="1">712_t:CDS:1</fullName>
    </submittedName>
</protein>
<reference evidence="1" key="1">
    <citation type="submission" date="2021-06" db="EMBL/GenBank/DDBJ databases">
        <authorList>
            <person name="Kallberg Y."/>
            <person name="Tangrot J."/>
            <person name="Rosling A."/>
        </authorList>
    </citation>
    <scope>NUCLEOTIDE SEQUENCE</scope>
    <source>
        <strain evidence="1">FL966</strain>
    </source>
</reference>
<feature type="non-terminal residue" evidence="1">
    <location>
        <position position="1"/>
    </location>
</feature>
<accession>A0A9N9P2G7</accession>
<organism evidence="1 2">
    <name type="scientific">Cetraspora pellucida</name>
    <dbReference type="NCBI Taxonomy" id="1433469"/>
    <lineage>
        <taxon>Eukaryota</taxon>
        <taxon>Fungi</taxon>
        <taxon>Fungi incertae sedis</taxon>
        <taxon>Mucoromycota</taxon>
        <taxon>Glomeromycotina</taxon>
        <taxon>Glomeromycetes</taxon>
        <taxon>Diversisporales</taxon>
        <taxon>Gigasporaceae</taxon>
        <taxon>Cetraspora</taxon>
    </lineage>
</organism>
<comment type="caution">
    <text evidence="1">The sequence shown here is derived from an EMBL/GenBank/DDBJ whole genome shotgun (WGS) entry which is preliminary data.</text>
</comment>
<dbReference type="AlphaFoldDB" id="A0A9N9P2G7"/>
<evidence type="ECO:0000313" key="2">
    <source>
        <dbReference type="Proteomes" id="UP000789759"/>
    </source>
</evidence>
<dbReference type="Proteomes" id="UP000789759">
    <property type="component" value="Unassembled WGS sequence"/>
</dbReference>
<evidence type="ECO:0000313" key="1">
    <source>
        <dbReference type="EMBL" id="CAG8785854.1"/>
    </source>
</evidence>